<dbReference type="PANTHER" id="PTHR30007">
    <property type="entry name" value="PHP DOMAIN PROTEIN"/>
    <property type="match status" value="1"/>
</dbReference>
<evidence type="ECO:0000259" key="1">
    <source>
        <dbReference type="Pfam" id="PF01609"/>
    </source>
</evidence>
<dbReference type="PANTHER" id="PTHR30007:SF0">
    <property type="entry name" value="TRANSPOSASE"/>
    <property type="match status" value="1"/>
</dbReference>
<evidence type="ECO:0000259" key="2">
    <source>
        <dbReference type="Pfam" id="PF13340"/>
    </source>
</evidence>
<dbReference type="InterPro" id="IPR025161">
    <property type="entry name" value="IS402-like_dom"/>
</dbReference>
<dbReference type="Pfam" id="PF01609">
    <property type="entry name" value="DDE_Tnp_1"/>
    <property type="match status" value="1"/>
</dbReference>
<organism evidence="3 4">
    <name type="scientific">Microvirga terrae</name>
    <dbReference type="NCBI Taxonomy" id="2740529"/>
    <lineage>
        <taxon>Bacteria</taxon>
        <taxon>Pseudomonadati</taxon>
        <taxon>Pseudomonadota</taxon>
        <taxon>Alphaproteobacteria</taxon>
        <taxon>Hyphomicrobiales</taxon>
        <taxon>Methylobacteriaceae</taxon>
        <taxon>Microvirga</taxon>
    </lineage>
</organism>
<gene>
    <name evidence="3" type="ORF">HPT29_017985</name>
</gene>
<dbReference type="Pfam" id="PF13340">
    <property type="entry name" value="DUF4096"/>
    <property type="match status" value="1"/>
</dbReference>
<proteinExistence type="predicted"/>
<name>A0ABY5RYD0_9HYPH</name>
<keyword evidence="4" id="KW-1185">Reference proteome</keyword>
<evidence type="ECO:0000313" key="3">
    <source>
        <dbReference type="EMBL" id="UVF22033.1"/>
    </source>
</evidence>
<dbReference type="Proteomes" id="UP001017257">
    <property type="component" value="Chromosome"/>
</dbReference>
<feature type="domain" description="Transposase IS4-like" evidence="1">
    <location>
        <begin position="87"/>
        <end position="179"/>
    </location>
</feature>
<sequence length="195" mass="22640">MLEPPVPHSHPAGRRQTYPLRHIVDAIFCLLRTGAQMRLLAHGYLLRYAVFCHYAQWREDCTWEQVTWALRESYRCRIRRYPQPTAAIICSQSVKITKIGGPRGYDGAKKVKGCKRHRLVDPQGTLLKNDGQPDDVRARATVELRLLGLHHPLSVIERLWADTAYHGLNEWWRRALGWKLSVPQHRWTGGTQMQM</sequence>
<protein>
    <submittedName>
        <fullName evidence="3">Transposase</fullName>
    </submittedName>
</protein>
<dbReference type="EMBL" id="CP102845">
    <property type="protein sequence ID" value="UVF22033.1"/>
    <property type="molecule type" value="Genomic_DNA"/>
</dbReference>
<reference evidence="3" key="1">
    <citation type="submission" date="2022-08" db="EMBL/GenBank/DDBJ databases">
        <title>Microvirga terrae sp. nov., isolated from soil.</title>
        <authorList>
            <person name="Kim K.H."/>
            <person name="Seo Y.L."/>
            <person name="Kim J.M."/>
            <person name="Lee J.K."/>
            <person name="Han D.M."/>
            <person name="Jeon C.O."/>
        </authorList>
    </citation>
    <scope>NUCLEOTIDE SEQUENCE</scope>
    <source>
        <strain evidence="3">R24</strain>
    </source>
</reference>
<evidence type="ECO:0000313" key="4">
    <source>
        <dbReference type="Proteomes" id="UP001017257"/>
    </source>
</evidence>
<dbReference type="InterPro" id="IPR002559">
    <property type="entry name" value="Transposase_11"/>
</dbReference>
<feature type="domain" description="Insertion element IS402-like" evidence="2">
    <location>
        <begin position="2"/>
        <end position="66"/>
    </location>
</feature>
<accession>A0ABY5RYD0</accession>